<dbReference type="HAMAP" id="MF_01966">
    <property type="entry name" value="NADHX_epimerase"/>
    <property type="match status" value="1"/>
</dbReference>
<keyword evidence="10 17" id="KW-0520">NAD</keyword>
<feature type="binding site" evidence="17">
    <location>
        <position position="323"/>
    </location>
    <ligand>
        <name>(6S)-NADPHX</name>
        <dbReference type="ChEBI" id="CHEBI:64076"/>
    </ligand>
</feature>
<evidence type="ECO:0000256" key="19">
    <source>
        <dbReference type="PIRNR" id="PIRNR017184"/>
    </source>
</evidence>
<evidence type="ECO:0000256" key="4">
    <source>
        <dbReference type="ARBA" id="ARBA00009524"/>
    </source>
</evidence>
<evidence type="ECO:0000256" key="15">
    <source>
        <dbReference type="ARBA" id="ARBA00048238"/>
    </source>
</evidence>
<reference evidence="23" key="1">
    <citation type="journal article" date="2019" name="Int. J. Syst. Evol. Microbiol.">
        <title>The Global Catalogue of Microorganisms (GCM) 10K type strain sequencing project: providing services to taxonomists for standard genome sequencing and annotation.</title>
        <authorList>
            <consortium name="The Broad Institute Genomics Platform"/>
            <consortium name="The Broad Institute Genome Sequencing Center for Infectious Disease"/>
            <person name="Wu L."/>
            <person name="Ma J."/>
        </authorList>
    </citation>
    <scope>NUCLEOTIDE SEQUENCE [LARGE SCALE GENOMIC DNA]</scope>
    <source>
        <strain evidence="23">JCM 19635</strain>
    </source>
</reference>
<comment type="subunit">
    <text evidence="17">Homotetramer.</text>
</comment>
<evidence type="ECO:0000256" key="8">
    <source>
        <dbReference type="ARBA" id="ARBA00022857"/>
    </source>
</evidence>
<dbReference type="CDD" id="cd01171">
    <property type="entry name" value="YXKO-related"/>
    <property type="match status" value="1"/>
</dbReference>
<feature type="binding site" evidence="18">
    <location>
        <position position="160"/>
    </location>
    <ligand>
        <name>K(+)</name>
        <dbReference type="ChEBI" id="CHEBI:29103"/>
    </ligand>
</feature>
<keyword evidence="7 17" id="KW-0067">ATP-binding</keyword>
<dbReference type="NCBIfam" id="TIGR00196">
    <property type="entry name" value="yjeF_cterm"/>
    <property type="match status" value="1"/>
</dbReference>
<keyword evidence="23" id="KW-1185">Reference proteome</keyword>
<evidence type="ECO:0000256" key="17">
    <source>
        <dbReference type="HAMAP-Rule" id="MF_01965"/>
    </source>
</evidence>
<evidence type="ECO:0000256" key="16">
    <source>
        <dbReference type="ARBA" id="ARBA00049209"/>
    </source>
</evidence>
<feature type="binding site" evidence="17">
    <location>
        <begin position="418"/>
        <end position="422"/>
    </location>
    <ligand>
        <name>AMP</name>
        <dbReference type="ChEBI" id="CHEBI:456215"/>
    </ligand>
</feature>
<dbReference type="InterPro" id="IPR029056">
    <property type="entry name" value="Ribokinase-like"/>
</dbReference>
<comment type="function">
    <text evidence="14 19">Bifunctional enzyme that catalyzes the epimerization of the S- and R-forms of NAD(P)HX and the dehydration of the S-form of NAD(P)HX at the expense of ADP, which is converted to AMP. This allows the repair of both epimers of NAD(P)HX, a damaged form of NAD(P)H that is a result of enzymatic or heat-dependent hydration.</text>
</comment>
<dbReference type="EC" id="5.1.99.6" evidence="19"/>
<accession>A0ABW2U2E0</accession>
<organism evidence="22 23">
    <name type="scientific">Hymenobacter humi</name>
    <dbReference type="NCBI Taxonomy" id="1411620"/>
    <lineage>
        <taxon>Bacteria</taxon>
        <taxon>Pseudomonadati</taxon>
        <taxon>Bacteroidota</taxon>
        <taxon>Cytophagia</taxon>
        <taxon>Cytophagales</taxon>
        <taxon>Hymenobacteraceae</taxon>
        <taxon>Hymenobacter</taxon>
    </lineage>
</organism>
<comment type="similarity">
    <text evidence="4 19">In the C-terminal section; belongs to the NnrD/CARKD family.</text>
</comment>
<name>A0ABW2U2E0_9BACT</name>
<evidence type="ECO:0000259" key="20">
    <source>
        <dbReference type="PROSITE" id="PS51383"/>
    </source>
</evidence>
<comment type="function">
    <text evidence="18">Catalyzes the epimerization of the S- and R-forms of NAD(P)HX, a damaged form of NAD(P)H that is a result of enzymatic or heat-dependent hydration. This is a prerequisite for the S-specific NAD(P)H-hydrate dehydratase to allow the repair of both epimers of NAD(P)HX.</text>
</comment>
<dbReference type="Pfam" id="PF03853">
    <property type="entry name" value="YjeF_N"/>
    <property type="match status" value="1"/>
</dbReference>
<dbReference type="PIRSF" id="PIRSF017184">
    <property type="entry name" value="Nnr"/>
    <property type="match status" value="1"/>
</dbReference>
<comment type="caution">
    <text evidence="22">The sequence shown here is derived from an EMBL/GenBank/DDBJ whole genome shotgun (WGS) entry which is preliminary data.</text>
</comment>
<dbReference type="PROSITE" id="PS01050">
    <property type="entry name" value="YJEF_C_2"/>
    <property type="match status" value="1"/>
</dbReference>
<keyword evidence="13" id="KW-0511">Multifunctional enzyme</keyword>
<dbReference type="InterPro" id="IPR004443">
    <property type="entry name" value="YjeF_N_dom"/>
</dbReference>
<comment type="similarity">
    <text evidence="18">Belongs to the NnrE/AIBP family.</text>
</comment>
<evidence type="ECO:0000256" key="11">
    <source>
        <dbReference type="ARBA" id="ARBA00023235"/>
    </source>
</evidence>
<feature type="binding site" evidence="18">
    <location>
        <begin position="59"/>
        <end position="63"/>
    </location>
    <ligand>
        <name>(6S)-NADPHX</name>
        <dbReference type="ChEBI" id="CHEBI:64076"/>
    </ligand>
</feature>
<keyword evidence="9 18" id="KW-0630">Potassium</keyword>
<sequence length="491" mass="52157">MKILTAAQTRQLDQATMQEQHLTSVELMERAAEALVEWFCQWLDQEQAGEVLVLCGPGNNGGDGLAAARLLHQSGYQMRVALLPAATQAADWQHNRLHLPEAIAVAEINEGQLPEIQPNTVVIDALFGTGLARPLGGLAAALVRHLNAARARVVSVDIPSGLYAEASQPRENVAVRARHTVSFGTPKLAFLLPQNAELVGEWHVKDIGLSEPFIACSTSPWHYTDAAAVAGTLPARPRFSHKGTFGHALLLAGSRGKIGAAVLAANACLRGGVGLLTARVPGCGYDIFQTSVPEAMCLADPAADYLSELPELKPYQAVGIGPGLGQEDASLAVLRQLLEAATAPAAAQQRPLPLVIDADALNLLGRHREPAGATARKHGAHPHPKEFERLTEPARDDYHRLELLRAFAQRYRCLVLLKGAYSCLATPAGELHFNSTGNPGMATGGSGDVLTGLLLALRADARLRPFEAARLGVYAHGRAGDLAAEKPATRV</sequence>
<evidence type="ECO:0000313" key="22">
    <source>
        <dbReference type="EMBL" id="MFC7666453.1"/>
    </source>
</evidence>
<dbReference type="Proteomes" id="UP001596513">
    <property type="component" value="Unassembled WGS sequence"/>
</dbReference>
<evidence type="ECO:0000256" key="9">
    <source>
        <dbReference type="ARBA" id="ARBA00022958"/>
    </source>
</evidence>
<feature type="binding site" evidence="18">
    <location>
        <begin position="128"/>
        <end position="134"/>
    </location>
    <ligand>
        <name>(6S)-NADPHX</name>
        <dbReference type="ChEBI" id="CHEBI:64076"/>
    </ligand>
</feature>
<dbReference type="EC" id="4.2.1.136" evidence="19"/>
<keyword evidence="11 18" id="KW-0413">Isomerase</keyword>
<dbReference type="SUPFAM" id="SSF64153">
    <property type="entry name" value="YjeF N-terminal domain-like"/>
    <property type="match status" value="1"/>
</dbReference>
<proteinExistence type="inferred from homology"/>
<evidence type="ECO:0000256" key="13">
    <source>
        <dbReference type="ARBA" id="ARBA00023268"/>
    </source>
</evidence>
<dbReference type="PANTHER" id="PTHR12592">
    <property type="entry name" value="ATP-DEPENDENT (S)-NAD(P)H-HYDRATE DEHYDRATASE FAMILY MEMBER"/>
    <property type="match status" value="1"/>
</dbReference>
<feature type="binding site" evidence="17">
    <location>
        <position position="448"/>
    </location>
    <ligand>
        <name>(6S)-NADPHX</name>
        <dbReference type="ChEBI" id="CHEBI:64076"/>
    </ligand>
</feature>
<dbReference type="RefSeq" id="WP_380200172.1">
    <property type="nucleotide sequence ID" value="NZ_JBHTEK010000001.1"/>
</dbReference>
<keyword evidence="8 17" id="KW-0521">NADP</keyword>
<evidence type="ECO:0000313" key="23">
    <source>
        <dbReference type="Proteomes" id="UP001596513"/>
    </source>
</evidence>
<dbReference type="Gene3D" id="3.40.1190.20">
    <property type="match status" value="1"/>
</dbReference>
<dbReference type="PANTHER" id="PTHR12592:SF0">
    <property type="entry name" value="ATP-DEPENDENT (S)-NAD(P)H-HYDRATE DEHYDRATASE"/>
    <property type="match status" value="1"/>
</dbReference>
<dbReference type="HAMAP" id="MF_01965">
    <property type="entry name" value="NADHX_dehydratase"/>
    <property type="match status" value="1"/>
</dbReference>
<evidence type="ECO:0000256" key="2">
    <source>
        <dbReference type="ARBA" id="ARBA00000909"/>
    </source>
</evidence>
<evidence type="ECO:0000256" key="3">
    <source>
        <dbReference type="ARBA" id="ARBA00006001"/>
    </source>
</evidence>
<evidence type="ECO:0000256" key="1">
    <source>
        <dbReference type="ARBA" id="ARBA00000013"/>
    </source>
</evidence>
<dbReference type="NCBIfam" id="TIGR00197">
    <property type="entry name" value="yjeF_nterm"/>
    <property type="match status" value="1"/>
</dbReference>
<feature type="binding site" evidence="18">
    <location>
        <position position="124"/>
    </location>
    <ligand>
        <name>K(+)</name>
        <dbReference type="ChEBI" id="CHEBI:29103"/>
    </ligand>
</feature>
<dbReference type="PROSITE" id="PS51385">
    <property type="entry name" value="YJEF_N"/>
    <property type="match status" value="1"/>
</dbReference>
<comment type="function">
    <text evidence="17">Catalyzes the dehydration of the S-form of NAD(P)HX at the expense of ADP, which is converted to AMP. Together with NAD(P)HX epimerase, which catalyzes the epimerization of the S- and R-forms, the enzyme allows the repair of both epimers of NAD(P)HX, a damaged form of NAD(P)H that is a result of enzymatic or heat-dependent hydration.</text>
</comment>
<feature type="domain" description="YjeF C-terminal" evidence="20">
    <location>
        <begin position="225"/>
        <end position="491"/>
    </location>
</feature>
<keyword evidence="6 17" id="KW-0547">Nucleotide-binding</keyword>
<comment type="catalytic activity">
    <reaction evidence="15 17 19">
        <text>(6S)-NADHX + ADP = AMP + phosphate + NADH + H(+)</text>
        <dbReference type="Rhea" id="RHEA:32223"/>
        <dbReference type="ChEBI" id="CHEBI:15378"/>
        <dbReference type="ChEBI" id="CHEBI:43474"/>
        <dbReference type="ChEBI" id="CHEBI:57945"/>
        <dbReference type="ChEBI" id="CHEBI:64074"/>
        <dbReference type="ChEBI" id="CHEBI:456215"/>
        <dbReference type="ChEBI" id="CHEBI:456216"/>
        <dbReference type="EC" id="4.2.1.136"/>
    </reaction>
</comment>
<evidence type="ECO:0000256" key="18">
    <source>
        <dbReference type="HAMAP-Rule" id="MF_01966"/>
    </source>
</evidence>
<feature type="binding site" evidence="18">
    <location>
        <position position="60"/>
    </location>
    <ligand>
        <name>K(+)</name>
        <dbReference type="ChEBI" id="CHEBI:29103"/>
    </ligand>
</feature>
<dbReference type="PROSITE" id="PS51383">
    <property type="entry name" value="YJEF_C_3"/>
    <property type="match status" value="1"/>
</dbReference>
<comment type="caution">
    <text evidence="18">Lacks conserved residue(s) required for the propagation of feature annotation.</text>
</comment>
<feature type="binding site" evidence="17">
    <location>
        <position position="447"/>
    </location>
    <ligand>
        <name>AMP</name>
        <dbReference type="ChEBI" id="CHEBI:456215"/>
    </ligand>
</feature>
<comment type="cofactor">
    <cofactor evidence="17">
        <name>Mg(2+)</name>
        <dbReference type="ChEBI" id="CHEBI:18420"/>
    </cofactor>
</comment>
<evidence type="ECO:0000256" key="12">
    <source>
        <dbReference type="ARBA" id="ARBA00023239"/>
    </source>
</evidence>
<comment type="cofactor">
    <cofactor evidence="18 19">
        <name>K(+)</name>
        <dbReference type="ChEBI" id="CHEBI:29103"/>
    </cofactor>
    <text evidence="18 19">Binds 1 potassium ion per subunit.</text>
</comment>
<comment type="catalytic activity">
    <reaction evidence="16 17 19">
        <text>(6S)-NADPHX + ADP = AMP + phosphate + NADPH + H(+)</text>
        <dbReference type="Rhea" id="RHEA:32235"/>
        <dbReference type="ChEBI" id="CHEBI:15378"/>
        <dbReference type="ChEBI" id="CHEBI:43474"/>
        <dbReference type="ChEBI" id="CHEBI:57783"/>
        <dbReference type="ChEBI" id="CHEBI:64076"/>
        <dbReference type="ChEBI" id="CHEBI:456215"/>
        <dbReference type="ChEBI" id="CHEBI:456216"/>
        <dbReference type="EC" id="4.2.1.136"/>
    </reaction>
</comment>
<comment type="similarity">
    <text evidence="17">Belongs to the NnrD/CARKD family.</text>
</comment>
<dbReference type="SUPFAM" id="SSF53613">
    <property type="entry name" value="Ribokinase-like"/>
    <property type="match status" value="1"/>
</dbReference>
<gene>
    <name evidence="17" type="primary">nnrD</name>
    <name evidence="18" type="synonym">nnrE</name>
    <name evidence="22" type="ORF">ACFQT0_02705</name>
</gene>
<dbReference type="Pfam" id="PF01256">
    <property type="entry name" value="Carb_kinase"/>
    <property type="match status" value="1"/>
</dbReference>
<evidence type="ECO:0000256" key="14">
    <source>
        <dbReference type="ARBA" id="ARBA00025153"/>
    </source>
</evidence>
<dbReference type="InterPro" id="IPR000631">
    <property type="entry name" value="CARKD"/>
</dbReference>
<feature type="binding site" evidence="17">
    <location>
        <position position="383"/>
    </location>
    <ligand>
        <name>(6S)-NADPHX</name>
        <dbReference type="ChEBI" id="CHEBI:64076"/>
    </ligand>
</feature>
<dbReference type="Gene3D" id="3.40.50.10260">
    <property type="entry name" value="YjeF N-terminal domain"/>
    <property type="match status" value="1"/>
</dbReference>
<keyword evidence="12 17" id="KW-0456">Lyase</keyword>
<comment type="similarity">
    <text evidence="3 19">In the N-terminal section; belongs to the NnrE/AIBP family.</text>
</comment>
<dbReference type="InterPro" id="IPR030677">
    <property type="entry name" value="Nnr"/>
</dbReference>
<protein>
    <recommendedName>
        <fullName evidence="19">Bifunctional NAD(P)H-hydrate repair enzyme</fullName>
    </recommendedName>
    <alternativeName>
        <fullName evidence="19">Nicotinamide nucleotide repair protein</fullName>
    </alternativeName>
    <domain>
        <recommendedName>
            <fullName evidence="19">ADP-dependent (S)-NAD(P)H-hydrate dehydratase</fullName>
            <ecNumber evidence="19">4.2.1.136</ecNumber>
        </recommendedName>
        <alternativeName>
            <fullName evidence="19">ADP-dependent NAD(P)HX dehydratase</fullName>
        </alternativeName>
    </domain>
    <domain>
        <recommendedName>
            <fullName evidence="19">NAD(P)H-hydrate epimerase</fullName>
            <ecNumber evidence="19">5.1.99.6</ecNumber>
        </recommendedName>
    </domain>
</protein>
<dbReference type="EMBL" id="JBHTEK010000001">
    <property type="protein sequence ID" value="MFC7666453.1"/>
    <property type="molecule type" value="Genomic_DNA"/>
</dbReference>
<evidence type="ECO:0000256" key="6">
    <source>
        <dbReference type="ARBA" id="ARBA00022741"/>
    </source>
</evidence>
<evidence type="ECO:0000259" key="21">
    <source>
        <dbReference type="PROSITE" id="PS51385"/>
    </source>
</evidence>
<evidence type="ECO:0000256" key="5">
    <source>
        <dbReference type="ARBA" id="ARBA00022723"/>
    </source>
</evidence>
<comment type="catalytic activity">
    <reaction evidence="2 18 19">
        <text>(6R)-NADPHX = (6S)-NADPHX</text>
        <dbReference type="Rhea" id="RHEA:32227"/>
        <dbReference type="ChEBI" id="CHEBI:64076"/>
        <dbReference type="ChEBI" id="CHEBI:64077"/>
        <dbReference type="EC" id="5.1.99.6"/>
    </reaction>
</comment>
<dbReference type="InterPro" id="IPR036652">
    <property type="entry name" value="YjeF_N_dom_sf"/>
</dbReference>
<feature type="binding site" evidence="17">
    <location>
        <position position="260"/>
    </location>
    <ligand>
        <name>(6S)-NADPHX</name>
        <dbReference type="ChEBI" id="CHEBI:64076"/>
    </ligand>
</feature>
<feature type="domain" description="YjeF N-terminal" evidence="21">
    <location>
        <begin position="9"/>
        <end position="215"/>
    </location>
</feature>
<keyword evidence="5 18" id="KW-0479">Metal-binding</keyword>
<comment type="catalytic activity">
    <reaction evidence="1 18 19">
        <text>(6R)-NADHX = (6S)-NADHX</text>
        <dbReference type="Rhea" id="RHEA:32215"/>
        <dbReference type="ChEBI" id="CHEBI:64074"/>
        <dbReference type="ChEBI" id="CHEBI:64075"/>
        <dbReference type="EC" id="5.1.99.6"/>
    </reaction>
</comment>
<evidence type="ECO:0000256" key="7">
    <source>
        <dbReference type="ARBA" id="ARBA00022840"/>
    </source>
</evidence>
<evidence type="ECO:0000256" key="10">
    <source>
        <dbReference type="ARBA" id="ARBA00023027"/>
    </source>
</evidence>
<feature type="binding site" evidence="18">
    <location>
        <position position="157"/>
    </location>
    <ligand>
        <name>(6S)-NADPHX</name>
        <dbReference type="ChEBI" id="CHEBI:64076"/>
    </ligand>
</feature>
<dbReference type="InterPro" id="IPR017953">
    <property type="entry name" value="Carbohydrate_kinase_pred_CS"/>
</dbReference>